<dbReference type="AlphaFoldDB" id="A0AAD4GBU5"/>
<evidence type="ECO:0000313" key="2">
    <source>
        <dbReference type="Proteomes" id="UP001194468"/>
    </source>
</evidence>
<organism evidence="1 2">
    <name type="scientific">Boletus edulis BED1</name>
    <dbReference type="NCBI Taxonomy" id="1328754"/>
    <lineage>
        <taxon>Eukaryota</taxon>
        <taxon>Fungi</taxon>
        <taxon>Dikarya</taxon>
        <taxon>Basidiomycota</taxon>
        <taxon>Agaricomycotina</taxon>
        <taxon>Agaricomycetes</taxon>
        <taxon>Agaricomycetidae</taxon>
        <taxon>Boletales</taxon>
        <taxon>Boletineae</taxon>
        <taxon>Boletaceae</taxon>
        <taxon>Boletoideae</taxon>
        <taxon>Boletus</taxon>
    </lineage>
</organism>
<reference evidence="1" key="1">
    <citation type="submission" date="2019-10" db="EMBL/GenBank/DDBJ databases">
        <authorList>
            <consortium name="DOE Joint Genome Institute"/>
            <person name="Kuo A."/>
            <person name="Miyauchi S."/>
            <person name="Kiss E."/>
            <person name="Drula E."/>
            <person name="Kohler A."/>
            <person name="Sanchez-Garcia M."/>
            <person name="Andreopoulos B."/>
            <person name="Barry K.W."/>
            <person name="Bonito G."/>
            <person name="Buee M."/>
            <person name="Carver A."/>
            <person name="Chen C."/>
            <person name="Cichocki N."/>
            <person name="Clum A."/>
            <person name="Culley D."/>
            <person name="Crous P.W."/>
            <person name="Fauchery L."/>
            <person name="Girlanda M."/>
            <person name="Hayes R."/>
            <person name="Keri Z."/>
            <person name="LaButti K."/>
            <person name="Lipzen A."/>
            <person name="Lombard V."/>
            <person name="Magnuson J."/>
            <person name="Maillard F."/>
            <person name="Morin E."/>
            <person name="Murat C."/>
            <person name="Nolan M."/>
            <person name="Ohm R."/>
            <person name="Pangilinan J."/>
            <person name="Pereira M."/>
            <person name="Perotto S."/>
            <person name="Peter M."/>
            <person name="Riley R."/>
            <person name="Sitrit Y."/>
            <person name="Stielow B."/>
            <person name="Szollosi G."/>
            <person name="Zifcakova L."/>
            <person name="Stursova M."/>
            <person name="Spatafora J.W."/>
            <person name="Tedersoo L."/>
            <person name="Vaario L.-M."/>
            <person name="Yamada A."/>
            <person name="Yan M."/>
            <person name="Wang P."/>
            <person name="Xu J."/>
            <person name="Bruns T."/>
            <person name="Baldrian P."/>
            <person name="Vilgalys R."/>
            <person name="Henrissat B."/>
            <person name="Grigoriev I.V."/>
            <person name="Hibbett D."/>
            <person name="Nagy L.G."/>
            <person name="Martin F.M."/>
        </authorList>
    </citation>
    <scope>NUCLEOTIDE SEQUENCE</scope>
    <source>
        <strain evidence="1">BED1</strain>
    </source>
</reference>
<evidence type="ECO:0008006" key="3">
    <source>
        <dbReference type="Google" id="ProtNLM"/>
    </source>
</evidence>
<reference evidence="1" key="2">
    <citation type="journal article" date="2020" name="Nat. Commun.">
        <title>Large-scale genome sequencing of mycorrhizal fungi provides insights into the early evolution of symbiotic traits.</title>
        <authorList>
            <person name="Miyauchi S."/>
            <person name="Kiss E."/>
            <person name="Kuo A."/>
            <person name="Drula E."/>
            <person name="Kohler A."/>
            <person name="Sanchez-Garcia M."/>
            <person name="Morin E."/>
            <person name="Andreopoulos B."/>
            <person name="Barry K.W."/>
            <person name="Bonito G."/>
            <person name="Buee M."/>
            <person name="Carver A."/>
            <person name="Chen C."/>
            <person name="Cichocki N."/>
            <person name="Clum A."/>
            <person name="Culley D."/>
            <person name="Crous P.W."/>
            <person name="Fauchery L."/>
            <person name="Girlanda M."/>
            <person name="Hayes R.D."/>
            <person name="Keri Z."/>
            <person name="LaButti K."/>
            <person name="Lipzen A."/>
            <person name="Lombard V."/>
            <person name="Magnuson J."/>
            <person name="Maillard F."/>
            <person name="Murat C."/>
            <person name="Nolan M."/>
            <person name="Ohm R.A."/>
            <person name="Pangilinan J."/>
            <person name="Pereira M.F."/>
            <person name="Perotto S."/>
            <person name="Peter M."/>
            <person name="Pfister S."/>
            <person name="Riley R."/>
            <person name="Sitrit Y."/>
            <person name="Stielow J.B."/>
            <person name="Szollosi G."/>
            <person name="Zifcakova L."/>
            <person name="Stursova M."/>
            <person name="Spatafora J.W."/>
            <person name="Tedersoo L."/>
            <person name="Vaario L.M."/>
            <person name="Yamada A."/>
            <person name="Yan M."/>
            <person name="Wang P."/>
            <person name="Xu J."/>
            <person name="Bruns T."/>
            <person name="Baldrian P."/>
            <person name="Vilgalys R."/>
            <person name="Dunand C."/>
            <person name="Henrissat B."/>
            <person name="Grigoriev I.V."/>
            <person name="Hibbett D."/>
            <person name="Nagy L.G."/>
            <person name="Martin F.M."/>
        </authorList>
    </citation>
    <scope>NUCLEOTIDE SEQUENCE</scope>
    <source>
        <strain evidence="1">BED1</strain>
    </source>
</reference>
<sequence length="126" mass="14483">MLLLIAAYAHLRDLLTFACTCKYFRELLVDKSSVLIWKTARSKIEGLPDCLADLTEYDYADLALRPRCHGCGGFASEVFWEMRRRYCPDCRVERVCCLPLCPEIIQKRYVLGMEHLTIGKGMGHGY</sequence>
<protein>
    <recommendedName>
        <fullName evidence="3">F-box domain-containing protein</fullName>
    </recommendedName>
</protein>
<proteinExistence type="predicted"/>
<dbReference type="InterPro" id="IPR036047">
    <property type="entry name" value="F-box-like_dom_sf"/>
</dbReference>
<dbReference type="EMBL" id="WHUW01000026">
    <property type="protein sequence ID" value="KAF8435099.1"/>
    <property type="molecule type" value="Genomic_DNA"/>
</dbReference>
<dbReference type="Proteomes" id="UP001194468">
    <property type="component" value="Unassembled WGS sequence"/>
</dbReference>
<name>A0AAD4GBU5_BOLED</name>
<comment type="caution">
    <text evidence="1">The sequence shown here is derived from an EMBL/GenBank/DDBJ whole genome shotgun (WGS) entry which is preliminary data.</text>
</comment>
<accession>A0AAD4GBU5</accession>
<evidence type="ECO:0000313" key="1">
    <source>
        <dbReference type="EMBL" id="KAF8435099.1"/>
    </source>
</evidence>
<gene>
    <name evidence="1" type="ORF">L210DRAFT_3551910</name>
</gene>
<keyword evidence="2" id="KW-1185">Reference proteome</keyword>
<dbReference type="SUPFAM" id="SSF81383">
    <property type="entry name" value="F-box domain"/>
    <property type="match status" value="1"/>
</dbReference>